<dbReference type="InterPro" id="IPR018097">
    <property type="entry name" value="EGF_Ca-bd_CS"/>
</dbReference>
<feature type="domain" description="EGF-like" evidence="18">
    <location>
        <begin position="1167"/>
        <end position="1203"/>
    </location>
</feature>
<dbReference type="InterPro" id="IPR051022">
    <property type="entry name" value="Notch_Cell-Fate_Det"/>
</dbReference>
<dbReference type="GO" id="GO:0060218">
    <property type="term" value="P:hematopoietic stem cell differentiation"/>
    <property type="evidence" value="ECO:0007669"/>
    <property type="project" value="UniProtKB-ARBA"/>
</dbReference>
<keyword evidence="11 16" id="KW-0472">Membrane</keyword>
<dbReference type="GO" id="GO:1901222">
    <property type="term" value="P:regulation of non-canonical NF-kappaB signal transduction"/>
    <property type="evidence" value="ECO:0007669"/>
    <property type="project" value="UniProtKB-ARBA"/>
</dbReference>
<dbReference type="SUPFAM" id="SSF49899">
    <property type="entry name" value="Concanavalin A-like lectins/glucanases"/>
    <property type="match status" value="3"/>
</dbReference>
<evidence type="ECO:0000256" key="16">
    <source>
        <dbReference type="SAM" id="Phobius"/>
    </source>
</evidence>
<evidence type="ECO:0000259" key="17">
    <source>
        <dbReference type="PROSITE" id="PS50025"/>
    </source>
</evidence>
<keyword evidence="7 16" id="KW-0812">Transmembrane</keyword>
<dbReference type="CDD" id="cd00110">
    <property type="entry name" value="LamG"/>
    <property type="match status" value="3"/>
</dbReference>
<comment type="caution">
    <text evidence="15">Lacks conserved residue(s) required for the propagation of feature annotation.</text>
</comment>
<dbReference type="PANTHER" id="PTHR24049:SF19">
    <property type="entry name" value="PROTEIN CRUMBS HOMOLOG 2"/>
    <property type="match status" value="1"/>
</dbReference>
<keyword evidence="8" id="KW-0732">Signal</keyword>
<dbReference type="GO" id="GO:0051241">
    <property type="term" value="P:negative regulation of multicellular organismal process"/>
    <property type="evidence" value="ECO:0007669"/>
    <property type="project" value="UniProtKB-ARBA"/>
</dbReference>
<dbReference type="PRINTS" id="PR00010">
    <property type="entry name" value="EGFBLOOD"/>
</dbReference>
<dbReference type="InParanoid" id="A0A3P8X7X1"/>
<feature type="disulfide bond" evidence="15">
    <location>
        <begin position="423"/>
        <end position="432"/>
    </location>
</feature>
<dbReference type="PANTHER" id="PTHR24049">
    <property type="entry name" value="CRUMBS FAMILY MEMBER"/>
    <property type="match status" value="1"/>
</dbReference>
<dbReference type="STRING" id="8010.ENSELUP00000000414"/>
<dbReference type="InterPro" id="IPR013320">
    <property type="entry name" value="ConA-like_dom_sf"/>
</dbReference>
<dbReference type="Ensembl" id="ENSELUT00000019077.3">
    <property type="protein sequence ID" value="ENSELUP00000000414.2"/>
    <property type="gene ID" value="ENSELUG00000002023.3"/>
</dbReference>
<dbReference type="FunFam" id="2.10.25.10:FF:000109">
    <property type="entry name" value="Notch homolog 4, [Drosophila]"/>
    <property type="match status" value="1"/>
</dbReference>
<keyword evidence="5" id="KW-0272">Extracellular matrix</keyword>
<dbReference type="SMART" id="SM00282">
    <property type="entry name" value="LamG"/>
    <property type="match status" value="3"/>
</dbReference>
<keyword evidence="10 16" id="KW-1133">Transmembrane helix</keyword>
<keyword evidence="4" id="KW-0964">Secreted</keyword>
<feature type="disulfide bond" evidence="15">
    <location>
        <begin position="249"/>
        <end position="258"/>
    </location>
</feature>
<feature type="disulfide bond" evidence="15">
    <location>
        <begin position="510"/>
        <end position="519"/>
    </location>
</feature>
<dbReference type="InterPro" id="IPR013032">
    <property type="entry name" value="EGF-like_CS"/>
</dbReference>
<feature type="domain" description="EGF-like" evidence="18">
    <location>
        <begin position="338"/>
        <end position="395"/>
    </location>
</feature>
<dbReference type="PROSITE" id="PS00010">
    <property type="entry name" value="ASX_HYDROXYL"/>
    <property type="match status" value="11"/>
</dbReference>
<feature type="domain" description="EGF-like" evidence="18">
    <location>
        <begin position="261"/>
        <end position="298"/>
    </location>
</feature>
<dbReference type="GO" id="GO:0045597">
    <property type="term" value="P:positive regulation of cell differentiation"/>
    <property type="evidence" value="ECO:0007669"/>
    <property type="project" value="UniProtKB-ARBA"/>
</dbReference>
<evidence type="ECO:0000256" key="9">
    <source>
        <dbReference type="ARBA" id="ARBA00022737"/>
    </source>
</evidence>
<feature type="disulfide bond" evidence="15">
    <location>
        <begin position="1308"/>
        <end position="1317"/>
    </location>
</feature>
<keyword evidence="9" id="KW-0677">Repeat</keyword>
<dbReference type="InterPro" id="IPR000152">
    <property type="entry name" value="EGF-type_Asp/Asn_hydroxyl_site"/>
</dbReference>
<feature type="domain" description="EGF-like" evidence="18">
    <location>
        <begin position="71"/>
        <end position="107"/>
    </location>
</feature>
<feature type="disulfide bond" evidence="15">
    <location>
        <begin position="97"/>
        <end position="106"/>
    </location>
</feature>
<dbReference type="FunFam" id="2.10.25.10:FF:000143">
    <property type="entry name" value="Protein crumbs 1"/>
    <property type="match status" value="1"/>
</dbReference>
<dbReference type="GO" id="GO:0042063">
    <property type="term" value="P:gliogenesis"/>
    <property type="evidence" value="ECO:0007669"/>
    <property type="project" value="UniProtKB-ARBA"/>
</dbReference>
<evidence type="ECO:0000256" key="11">
    <source>
        <dbReference type="ARBA" id="ARBA00023136"/>
    </source>
</evidence>
<feature type="domain" description="Laminin G" evidence="17">
    <location>
        <begin position="524"/>
        <end position="710"/>
    </location>
</feature>
<dbReference type="FunFam" id="2.10.25.10:FF:000123">
    <property type="entry name" value="Crumbs homolog 1 (Drosophila)"/>
    <property type="match status" value="2"/>
</dbReference>
<accession>A0A3P8X7X1</accession>
<dbReference type="GeneID" id="105014149"/>
<dbReference type="InterPro" id="IPR001791">
    <property type="entry name" value="Laminin_G"/>
</dbReference>
<feature type="domain" description="Laminin G" evidence="17">
    <location>
        <begin position="754"/>
        <end position="928"/>
    </location>
</feature>
<proteinExistence type="predicted"/>
<feature type="disulfide bond" evidence="15">
    <location>
        <begin position="1230"/>
        <end position="1239"/>
    </location>
</feature>
<comment type="subunit">
    <text evidence="3">Homotetramer.</text>
</comment>
<reference evidence="19" key="4">
    <citation type="submission" date="2025-09" db="UniProtKB">
        <authorList>
            <consortium name="Ensembl"/>
        </authorList>
    </citation>
    <scope>IDENTIFICATION</scope>
</reference>
<dbReference type="GO" id="GO:0048812">
    <property type="term" value="P:neuron projection morphogenesis"/>
    <property type="evidence" value="ECO:0007669"/>
    <property type="project" value="UniProtKB-ARBA"/>
</dbReference>
<dbReference type="FunFam" id="2.10.25.10:FF:000282">
    <property type="entry name" value="Crumbs cell polarity complex component 2"/>
    <property type="match status" value="1"/>
</dbReference>
<dbReference type="FunFam" id="2.10.25.10:FF:000029">
    <property type="entry name" value="neurexin-1 isoform X1"/>
    <property type="match status" value="1"/>
</dbReference>
<evidence type="ECO:0000256" key="13">
    <source>
        <dbReference type="ARBA" id="ARBA00023180"/>
    </source>
</evidence>
<dbReference type="FunFam" id="2.10.25.10:FF:000006">
    <property type="entry name" value="Versican core protein-like isoform 1"/>
    <property type="match status" value="1"/>
</dbReference>
<feature type="domain" description="EGF-like" evidence="18">
    <location>
        <begin position="1282"/>
        <end position="1318"/>
    </location>
</feature>
<feature type="domain" description="EGF-like" evidence="18">
    <location>
        <begin position="1205"/>
        <end position="1240"/>
    </location>
</feature>
<organism evidence="19 20">
    <name type="scientific">Esox lucius</name>
    <name type="common">Northern pike</name>
    <dbReference type="NCBI Taxonomy" id="8010"/>
    <lineage>
        <taxon>Eukaryota</taxon>
        <taxon>Metazoa</taxon>
        <taxon>Chordata</taxon>
        <taxon>Craniata</taxon>
        <taxon>Vertebrata</taxon>
        <taxon>Euteleostomi</taxon>
        <taxon>Actinopterygii</taxon>
        <taxon>Neopterygii</taxon>
        <taxon>Teleostei</taxon>
        <taxon>Protacanthopterygii</taxon>
        <taxon>Esociformes</taxon>
        <taxon>Esocidae</taxon>
        <taxon>Esox</taxon>
    </lineage>
</organism>
<dbReference type="Gene3D" id="2.10.25.10">
    <property type="entry name" value="Laminin"/>
    <property type="match status" value="20"/>
</dbReference>
<keyword evidence="20" id="KW-1185">Reference proteome</keyword>
<feature type="disulfide bond" evidence="15">
    <location>
        <begin position="135"/>
        <end position="144"/>
    </location>
</feature>
<feature type="domain" description="EGF-like" evidence="18">
    <location>
        <begin position="435"/>
        <end position="477"/>
    </location>
</feature>
<dbReference type="GO" id="GO:0030855">
    <property type="term" value="P:epithelial cell differentiation"/>
    <property type="evidence" value="ECO:0007669"/>
    <property type="project" value="UniProtKB-ARBA"/>
</dbReference>
<dbReference type="InterPro" id="IPR009030">
    <property type="entry name" value="Growth_fac_rcpt_cys_sf"/>
</dbReference>
<comment type="subcellular location">
    <subcellularLocation>
        <location evidence="1">Membrane</location>
        <topology evidence="1">Single-pass type I membrane protein</topology>
    </subcellularLocation>
    <subcellularLocation>
        <location evidence="2">Secreted</location>
        <location evidence="2">Extracellular space</location>
        <location evidence="2">Extracellular matrix</location>
    </subcellularLocation>
</comment>
<feature type="domain" description="EGF-like" evidence="18">
    <location>
        <begin position="930"/>
        <end position="966"/>
    </location>
</feature>
<dbReference type="SMART" id="SM00181">
    <property type="entry name" value="EGF"/>
    <property type="match status" value="19"/>
</dbReference>
<dbReference type="GO" id="GO:0003008">
    <property type="term" value="P:system process"/>
    <property type="evidence" value="ECO:0007669"/>
    <property type="project" value="UniProtKB-ARBA"/>
</dbReference>
<evidence type="ECO:0000313" key="20">
    <source>
        <dbReference type="Proteomes" id="UP000265140"/>
    </source>
</evidence>
<evidence type="ECO:0000256" key="3">
    <source>
        <dbReference type="ARBA" id="ARBA00011881"/>
    </source>
</evidence>
<dbReference type="FunFam" id="2.10.25.10:FF:000784">
    <property type="entry name" value="Uncharacterized protein"/>
    <property type="match status" value="1"/>
</dbReference>
<feature type="domain" description="EGF-like" evidence="18">
    <location>
        <begin position="300"/>
        <end position="336"/>
    </location>
</feature>
<evidence type="ECO:0000259" key="18">
    <source>
        <dbReference type="PROSITE" id="PS50026"/>
    </source>
</evidence>
<dbReference type="FunFam" id="2.10.25.10:FF:000122">
    <property type="entry name" value="Protein crumbs homolog 2"/>
    <property type="match status" value="1"/>
</dbReference>
<dbReference type="FunFam" id="2.10.25.10:FF:000208">
    <property type="entry name" value="Crumbs 2, cell polarity complex component"/>
    <property type="match status" value="1"/>
</dbReference>
<feature type="disulfide bond" evidence="15">
    <location>
        <begin position="173"/>
        <end position="182"/>
    </location>
</feature>
<feature type="disulfide bond" evidence="15">
    <location>
        <begin position="1209"/>
        <end position="1219"/>
    </location>
</feature>
<keyword evidence="6 15" id="KW-0245">EGF-like domain</keyword>
<dbReference type="PROSITE" id="PS50025">
    <property type="entry name" value="LAM_G_DOMAIN"/>
    <property type="match status" value="3"/>
</dbReference>
<reference evidence="19" key="3">
    <citation type="submission" date="2025-08" db="UniProtKB">
        <authorList>
            <consortium name="Ensembl"/>
        </authorList>
    </citation>
    <scope>IDENTIFICATION</scope>
</reference>
<name>A0A3P8X7X1_ESOLU</name>
<dbReference type="Bgee" id="ENSELUG00000002023">
    <property type="expression patterns" value="Expressed in embryo and 6 other cell types or tissues"/>
</dbReference>
<feature type="domain" description="EGF-like" evidence="18">
    <location>
        <begin position="30"/>
        <end position="69"/>
    </location>
</feature>
<evidence type="ECO:0000256" key="5">
    <source>
        <dbReference type="ARBA" id="ARBA00022530"/>
    </source>
</evidence>
<evidence type="ECO:0000256" key="2">
    <source>
        <dbReference type="ARBA" id="ARBA00004498"/>
    </source>
</evidence>
<feature type="domain" description="EGF-like" evidence="18">
    <location>
        <begin position="712"/>
        <end position="748"/>
    </location>
</feature>
<feature type="disulfide bond" evidence="15">
    <location>
        <begin position="211"/>
        <end position="220"/>
    </location>
</feature>
<dbReference type="FunFam" id="2.60.120.200:FF:000130">
    <property type="entry name" value="Crumbs 2, cell polarity complex component"/>
    <property type="match status" value="1"/>
</dbReference>
<dbReference type="FunFam" id="2.10.25.10:FF:000472">
    <property type="entry name" value="Uncharacterized protein, isoform A"/>
    <property type="match status" value="1"/>
</dbReference>
<dbReference type="GO" id="GO:0045197">
    <property type="term" value="P:establishment or maintenance of epithelial cell apical/basal polarity"/>
    <property type="evidence" value="ECO:0007669"/>
    <property type="project" value="TreeGrafter"/>
</dbReference>
<dbReference type="PROSITE" id="PS00022">
    <property type="entry name" value="EGF_1"/>
    <property type="match status" value="16"/>
</dbReference>
<keyword evidence="13" id="KW-0325">Glycoprotein</keyword>
<evidence type="ECO:0000256" key="1">
    <source>
        <dbReference type="ARBA" id="ARBA00004479"/>
    </source>
</evidence>
<protein>
    <recommendedName>
        <fullName evidence="21">Crumbs cell polarity complex component 2b</fullName>
    </recommendedName>
</protein>
<dbReference type="GO" id="GO:0007157">
    <property type="term" value="P:heterophilic cell-cell adhesion via plasma membrane cell adhesion molecules"/>
    <property type="evidence" value="ECO:0007669"/>
    <property type="project" value="TreeGrafter"/>
</dbReference>
<feature type="domain" description="EGF-like" evidence="18">
    <location>
        <begin position="185"/>
        <end position="221"/>
    </location>
</feature>
<dbReference type="SUPFAM" id="SSF57196">
    <property type="entry name" value="EGF/Laminin"/>
    <property type="match status" value="7"/>
</dbReference>
<dbReference type="GO" id="GO:0005886">
    <property type="term" value="C:plasma membrane"/>
    <property type="evidence" value="ECO:0007669"/>
    <property type="project" value="UniProtKB-ARBA"/>
</dbReference>
<dbReference type="CDD" id="cd00054">
    <property type="entry name" value="EGF_CA"/>
    <property type="match status" value="15"/>
</dbReference>
<dbReference type="SMART" id="SM00179">
    <property type="entry name" value="EGF_CA"/>
    <property type="match status" value="18"/>
</dbReference>
<feature type="domain" description="EGF-like" evidence="18">
    <location>
        <begin position="147"/>
        <end position="183"/>
    </location>
</feature>
<dbReference type="GeneTree" id="ENSGT00950000183101"/>
<evidence type="ECO:0000256" key="15">
    <source>
        <dbReference type="PROSITE-ProRule" id="PRU00076"/>
    </source>
</evidence>
<dbReference type="Pfam" id="PF02210">
    <property type="entry name" value="Laminin_G_2"/>
    <property type="match status" value="3"/>
</dbReference>
<dbReference type="FunFam" id="2.10.25.10:FF:000004">
    <property type="entry name" value="Neurogenic locus notch 1"/>
    <property type="match status" value="1"/>
</dbReference>
<comment type="function">
    <text evidence="14">Forms the apical lamina, a component of the extracellular matrix.</text>
</comment>
<evidence type="ECO:0008006" key="21">
    <source>
        <dbReference type="Google" id="ProtNLM"/>
    </source>
</evidence>
<evidence type="ECO:0000313" key="19">
    <source>
        <dbReference type="Ensembl" id="ENSELUP00000000414.2"/>
    </source>
</evidence>
<evidence type="ECO:0000256" key="10">
    <source>
        <dbReference type="ARBA" id="ARBA00022989"/>
    </source>
</evidence>
<reference evidence="19" key="2">
    <citation type="submission" date="2020-02" db="EMBL/GenBank/DDBJ databases">
        <title>Esox lucius (northern pike) genome, fEsoLuc1, primary haplotype.</title>
        <authorList>
            <person name="Myers G."/>
            <person name="Karagic N."/>
            <person name="Meyer A."/>
            <person name="Pippel M."/>
            <person name="Reichard M."/>
            <person name="Winkler S."/>
            <person name="Tracey A."/>
            <person name="Sims Y."/>
            <person name="Howe K."/>
            <person name="Rhie A."/>
            <person name="Formenti G."/>
            <person name="Durbin R."/>
            <person name="Fedrigo O."/>
            <person name="Jarvis E.D."/>
        </authorList>
    </citation>
    <scope>NUCLEOTIDE SEQUENCE [LARGE SCALE GENOMIC DNA]</scope>
</reference>
<reference evidence="20" key="1">
    <citation type="journal article" date="2014" name="PLoS ONE">
        <title>The genome and linkage map of the northern pike (Esox lucius): conserved synteny revealed between the salmonid sister group and the Neoteleostei.</title>
        <authorList>
            <person name="Rondeau E.B."/>
            <person name="Minkley D.R."/>
            <person name="Leong J.S."/>
            <person name="Messmer A.M."/>
            <person name="Jantzen J.R."/>
            <person name="von Schalburg K.R."/>
            <person name="Lemon C."/>
            <person name="Bird N.H."/>
            <person name="Koop B.F."/>
        </authorList>
    </citation>
    <scope>NUCLEOTIDE SEQUENCE</scope>
</reference>
<dbReference type="OMA" id="EFFPLKA"/>
<evidence type="ECO:0000256" key="6">
    <source>
        <dbReference type="ARBA" id="ARBA00022536"/>
    </source>
</evidence>
<feature type="disulfide bond" evidence="15">
    <location>
        <begin position="326"/>
        <end position="335"/>
    </location>
</feature>
<evidence type="ECO:0000256" key="4">
    <source>
        <dbReference type="ARBA" id="ARBA00022525"/>
    </source>
</evidence>
<dbReference type="FunFam" id="2.10.25.10:FF:000230">
    <property type="entry name" value="Delta-like protein"/>
    <property type="match status" value="1"/>
</dbReference>
<feature type="domain" description="EGF-like" evidence="18">
    <location>
        <begin position="479"/>
        <end position="520"/>
    </location>
</feature>
<dbReference type="GO" id="GO:0005509">
    <property type="term" value="F:calcium ion binding"/>
    <property type="evidence" value="ECO:0007669"/>
    <property type="project" value="InterPro"/>
</dbReference>
<sequence>MEFGELFPDYRRTLLITLVLFDLGTLFTASADLCLSAPCQNGGICTDNTGDYTCVCPTWPVRYSGKDCDELYDPCAHDAPCANCTSTLGTSDYTCHCPPGYQGEQCQQGIGHCSEEPCQNGATCVGMAEGYECQCVPGFKGRDCEEDVGDCKSQPCQNGAICKNVPNGYQCFCVPGFQGFHCDLDINECVSRPCKNNGTCVDEVDHYRCNCVLGYKGVNCEVEIDDCEEEPCQNGATCHDHVATYTCECTSGYEGEDCELDVDECASEPCLHEGMCTDLVDSYECDCNGTGFTGDQCEEDIPECASDPCQNGATCVDGTNQYACSCWPGYEGDHCQVDVDECELEPCENGGECFQRSELLHYGVLSGLRNTEFNYQEAAGFLCHCQAGFAGESCERNVDECESAPCQNGGSCEDLVNSYECACRPGFTGVHCEVDIDECESDPCQNGGSCVDGDNSYTCHCVGAEPGEDPWGDRNCDVRLIGCREHQCDNRATCVPTLSGEHEHGHVCLCPPGFTGKRCTVPTTFSFETDGHIVIRLPHMANSSTGENTPSLPQQALCVKLRFRTTLPDVLLFYRGTEDYFVSLEIVQGFLQAKARSGKDLKATYRLPVNDGDWHEANVTIDEKLALTVKGPVCDNDDGCKVEDEAHNKLIFLSGPLPEVFVAGVPEKYLDNTESRKGFIGCMEDLQVDHLLVEPQNISLEHFRSMKLGCNKTDWCHPDPCNHRGQCVDLWTNFRCVCNRPYHGSRCEKEFPSWTFSHEDTVSYAAFNFNETDRENLSISFFLRSLKPNGLLLQLRRGRRAYLSLYLREGTLVINSPPTTLFSNGSYITGGKSEPVSVALGPDQVRFSRAGPQLRLGKVRMERGDVVYLGGLPPGETTAPWGGHFKGCLQDITLDNMHLYPSHTNQCHAPNEHRCFFPNKAENVLDDCVSDEACEPGPCQNGGTCTVTWNDFECTCPMNFSGRRCATRVWCVSDPCMNGSRCVDLVDGYECLTNSTFKNNALQFTASGSLVTAVSSVSMDIRTREENGVLLRAANGTEVFCLGLLNSSLLVKLQSGSSLELQAFSSDMLISDGAWHHLHLAMDDPLQPVSRWRLTVDGRWAGSSRGNARHLNFLNDATVWLAENYTGCLGEVRVGGVYLPLVDGQDSPQAARFIRRSGQGPKVGCFGEDVCLSKPCLNQGICQDLWNMLTCSCAPGWEGRLCQRDTDDCASDPCAHGTCTDLLADYQCECHRGWGGRDCNEVVDSCQGHNCTNGGSCVSEMGTYRCVCPPGYTGNRCQSRFDMETCDETKCDNGGMCLEGIWGINCTCKPGYTGDWCETDIDECESDPCFNGGTCLDKINSFQCLCVSGYSGTQCESNRQEHRNRVPWLVVAIPLASLSVLLAVLALVFMVLTARKKRQSEGSYDPSAQERAGARLEMGSVLKVPPEERLI</sequence>
<feature type="disulfide bond" evidence="15">
    <location>
        <begin position="385"/>
        <end position="394"/>
    </location>
</feature>
<feature type="domain" description="EGF-like" evidence="18">
    <location>
        <begin position="397"/>
        <end position="433"/>
    </location>
</feature>
<feature type="domain" description="EGF-like" evidence="18">
    <location>
        <begin position="1320"/>
        <end position="1356"/>
    </location>
</feature>
<evidence type="ECO:0000256" key="14">
    <source>
        <dbReference type="ARBA" id="ARBA00055075"/>
    </source>
</evidence>
<dbReference type="Pfam" id="PF00008">
    <property type="entry name" value="EGF"/>
    <property type="match status" value="15"/>
</dbReference>
<dbReference type="KEGG" id="els:105014149"/>
<dbReference type="InterPro" id="IPR001881">
    <property type="entry name" value="EGF-like_Ca-bd_dom"/>
</dbReference>
<dbReference type="PROSITE" id="PS01187">
    <property type="entry name" value="EGF_CA"/>
    <property type="match status" value="5"/>
</dbReference>
<dbReference type="Pfam" id="PF12661">
    <property type="entry name" value="hEGF"/>
    <property type="match status" value="2"/>
</dbReference>
<dbReference type="GO" id="GO:0051240">
    <property type="term" value="P:positive regulation of multicellular organismal process"/>
    <property type="evidence" value="ECO:0007669"/>
    <property type="project" value="UniProtKB-ARBA"/>
</dbReference>
<feature type="disulfide bond" evidence="15">
    <location>
        <begin position="738"/>
        <end position="747"/>
    </location>
</feature>
<dbReference type="RefSeq" id="XP_010874503.2">
    <property type="nucleotide sequence ID" value="XM_010876201.3"/>
</dbReference>
<feature type="transmembrane region" description="Helical" evidence="16">
    <location>
        <begin position="1368"/>
        <end position="1392"/>
    </location>
</feature>
<keyword evidence="12 15" id="KW-1015">Disulfide bond</keyword>
<dbReference type="GO" id="GO:0032991">
    <property type="term" value="C:protein-containing complex"/>
    <property type="evidence" value="ECO:0007669"/>
    <property type="project" value="TreeGrafter"/>
</dbReference>
<dbReference type="InterPro" id="IPR000742">
    <property type="entry name" value="EGF"/>
</dbReference>
<feature type="domain" description="Laminin G" evidence="17">
    <location>
        <begin position="994"/>
        <end position="1165"/>
    </location>
</feature>
<dbReference type="FunFam" id="2.60.120.200:FF:000081">
    <property type="entry name" value="Crumbs 1, cell polarity complex component"/>
    <property type="match status" value="1"/>
</dbReference>
<evidence type="ECO:0000256" key="8">
    <source>
        <dbReference type="ARBA" id="ARBA00022729"/>
    </source>
</evidence>
<dbReference type="PROSITE" id="PS01186">
    <property type="entry name" value="EGF_2"/>
    <property type="match status" value="15"/>
</dbReference>
<feature type="disulfide bond" evidence="15">
    <location>
        <begin position="1346"/>
        <end position="1355"/>
    </location>
</feature>
<feature type="domain" description="EGF-like" evidence="18">
    <location>
        <begin position="109"/>
        <end position="145"/>
    </location>
</feature>
<feature type="domain" description="EGF-like" evidence="18">
    <location>
        <begin position="223"/>
        <end position="259"/>
    </location>
</feature>
<dbReference type="Proteomes" id="UP000265140">
    <property type="component" value="Chromosome 13"/>
</dbReference>
<dbReference type="OrthoDB" id="283575at2759"/>
<dbReference type="FunFam" id="2.10.25.10:FF:000045">
    <property type="entry name" value="Slit guidance ligand 2"/>
    <property type="match status" value="1"/>
</dbReference>
<dbReference type="Gene3D" id="2.60.120.200">
    <property type="match status" value="3"/>
</dbReference>
<dbReference type="PROSITE" id="PS50026">
    <property type="entry name" value="EGF_3"/>
    <property type="match status" value="19"/>
</dbReference>
<feature type="disulfide bond" evidence="15">
    <location>
        <begin position="1193"/>
        <end position="1202"/>
    </location>
</feature>
<dbReference type="SUPFAM" id="SSF57184">
    <property type="entry name" value="Growth factor receptor domain"/>
    <property type="match status" value="3"/>
</dbReference>
<evidence type="ECO:0000256" key="7">
    <source>
        <dbReference type="ARBA" id="ARBA00022692"/>
    </source>
</evidence>
<feature type="disulfide bond" evidence="15">
    <location>
        <begin position="956"/>
        <end position="965"/>
    </location>
</feature>
<feature type="domain" description="EGF-like" evidence="18">
    <location>
        <begin position="1242"/>
        <end position="1278"/>
    </location>
</feature>
<feature type="disulfide bond" evidence="15">
    <location>
        <begin position="1268"/>
        <end position="1277"/>
    </location>
</feature>
<evidence type="ECO:0000256" key="12">
    <source>
        <dbReference type="ARBA" id="ARBA00023157"/>
    </source>
</evidence>